<dbReference type="SUPFAM" id="SSF53098">
    <property type="entry name" value="Ribonuclease H-like"/>
    <property type="match status" value="1"/>
</dbReference>
<organism evidence="1 2">
    <name type="scientific">Aliarcobacter cryaerophilus</name>
    <dbReference type="NCBI Taxonomy" id="28198"/>
    <lineage>
        <taxon>Bacteria</taxon>
        <taxon>Pseudomonadati</taxon>
        <taxon>Campylobacterota</taxon>
        <taxon>Epsilonproteobacteria</taxon>
        <taxon>Campylobacterales</taxon>
        <taxon>Arcobacteraceae</taxon>
        <taxon>Aliarcobacter</taxon>
    </lineage>
</organism>
<reference evidence="1 2" key="1">
    <citation type="submission" date="2017-09" db="EMBL/GenBank/DDBJ databases">
        <title>Reassesment of A. cryaerophilus.</title>
        <authorList>
            <person name="Perez-Cataluna A."/>
            <person name="Collado L."/>
            <person name="Salgado O."/>
            <person name="Lefinanco V."/>
            <person name="Figueras M.J."/>
        </authorList>
    </citation>
    <scope>NUCLEOTIDE SEQUENCE [LARGE SCALE GENOMIC DNA]</scope>
    <source>
        <strain evidence="1 2">LMG 9065</strain>
    </source>
</reference>
<proteinExistence type="predicted"/>
<dbReference type="GO" id="GO:0003676">
    <property type="term" value="F:nucleic acid binding"/>
    <property type="evidence" value="ECO:0007669"/>
    <property type="project" value="InterPro"/>
</dbReference>
<evidence type="ECO:0000313" key="1">
    <source>
        <dbReference type="EMBL" id="PRM96729.1"/>
    </source>
</evidence>
<comment type="caution">
    <text evidence="1">The sequence shown here is derived from an EMBL/GenBank/DDBJ whole genome shotgun (WGS) entry which is preliminary data.</text>
</comment>
<dbReference type="InterPro" id="IPR012337">
    <property type="entry name" value="RNaseH-like_sf"/>
</dbReference>
<protein>
    <submittedName>
        <fullName evidence="1">Uncharacterized protein</fullName>
    </submittedName>
</protein>
<name>A0A2S9TD74_9BACT</name>
<accession>A0A2S9TD74</accession>
<dbReference type="InterPro" id="IPR036397">
    <property type="entry name" value="RNaseH_sf"/>
</dbReference>
<dbReference type="Gene3D" id="3.30.420.10">
    <property type="entry name" value="Ribonuclease H-like superfamily/Ribonuclease H"/>
    <property type="match status" value="1"/>
</dbReference>
<evidence type="ECO:0000313" key="2">
    <source>
        <dbReference type="Proteomes" id="UP000239151"/>
    </source>
</evidence>
<sequence length="157" mass="18307">MNKVKRRVIYVDAGQNENKEFQIALYDPEINLTSIIKLINIDNNNIAEQYAVVNAITYIKSKELQKTVILSDNESVAKNPNILKICDEYNIKITWIPREINVVADKVAKLQPTKKDDTFYTIDFIYDLIFPDIKYEKNVKITPEPKQQNINTKKEEK</sequence>
<dbReference type="EMBL" id="NXGI01000017">
    <property type="protein sequence ID" value="PRM96729.1"/>
    <property type="molecule type" value="Genomic_DNA"/>
</dbReference>
<gene>
    <name evidence="1" type="ORF">CJ670_08170</name>
</gene>
<dbReference type="AlphaFoldDB" id="A0A2S9TD74"/>
<dbReference type="Proteomes" id="UP000239151">
    <property type="component" value="Unassembled WGS sequence"/>
</dbReference>
<dbReference type="InterPro" id="IPR044730">
    <property type="entry name" value="RNase_H-like_dom_plant"/>
</dbReference>
<dbReference type="CDD" id="cd06222">
    <property type="entry name" value="RNase_H_like"/>
    <property type="match status" value="1"/>
</dbReference>